<gene>
    <name evidence="7" type="ORF">CDD81_3573</name>
</gene>
<dbReference type="OrthoDB" id="412109at2759"/>
<evidence type="ECO:0000256" key="2">
    <source>
        <dbReference type="ARBA" id="ARBA00022553"/>
    </source>
</evidence>
<dbReference type="EMBL" id="NJET01000229">
    <property type="protein sequence ID" value="PHH59197.1"/>
    <property type="molecule type" value="Genomic_DNA"/>
</dbReference>
<keyword evidence="5" id="KW-0539">Nucleus</keyword>
<evidence type="ECO:0000256" key="1">
    <source>
        <dbReference type="ARBA" id="ARBA00004123"/>
    </source>
</evidence>
<evidence type="ECO:0000256" key="5">
    <source>
        <dbReference type="ARBA" id="ARBA00023242"/>
    </source>
</evidence>
<dbReference type="GO" id="GO:0005634">
    <property type="term" value="C:nucleus"/>
    <property type="evidence" value="ECO:0007669"/>
    <property type="project" value="UniProtKB-SubCell"/>
</dbReference>
<feature type="region of interest" description="Disordered" evidence="6">
    <location>
        <begin position="189"/>
        <end position="211"/>
    </location>
</feature>
<comment type="subcellular location">
    <subcellularLocation>
        <location evidence="1">Nucleus</location>
    </subcellularLocation>
</comment>
<evidence type="ECO:0000313" key="7">
    <source>
        <dbReference type="EMBL" id="PHH59197.1"/>
    </source>
</evidence>
<feature type="compositionally biased region" description="Basic and acidic residues" evidence="6">
    <location>
        <begin position="48"/>
        <end position="60"/>
    </location>
</feature>
<keyword evidence="2" id="KW-0597">Phosphoprotein</keyword>
<name>A0A2C5XRW9_9HYPO</name>
<accession>A0A2C5XRW9</accession>
<evidence type="ECO:0008006" key="9">
    <source>
        <dbReference type="Google" id="ProtNLM"/>
    </source>
</evidence>
<dbReference type="PANTHER" id="PTHR15263">
    <property type="entry name" value="I-KAPPA-B-LIKE PROTEIN IKBL"/>
    <property type="match status" value="1"/>
</dbReference>
<feature type="compositionally biased region" description="Basic and acidic residues" evidence="6">
    <location>
        <begin position="23"/>
        <end position="32"/>
    </location>
</feature>
<evidence type="ECO:0000256" key="6">
    <source>
        <dbReference type="SAM" id="MobiDB-lite"/>
    </source>
</evidence>
<evidence type="ECO:0000313" key="8">
    <source>
        <dbReference type="Proteomes" id="UP000226192"/>
    </source>
</evidence>
<evidence type="ECO:0000256" key="4">
    <source>
        <dbReference type="ARBA" id="ARBA00023043"/>
    </source>
</evidence>
<sequence length="339" mass="39110">MSGVSSSPKRRHILSSINPQIPSHHDEQDEPKAKHRRRSRAESPACASDDRAQGDDEKLRPRSTRFRLKKHSRERPDKTDAASCSSRRRRKRKSHRSPGPGSPGSVPEAAPLDSESAFRESLFDAMADDEGAAYWEHVYGQPIHIYPKEKIGPSGELERMTDDEYAAHVRRKMYEKTHAGLIEERARRREAQRAKEQEARQRHREQREEEGRLRAEMDARLRRGERDRHKQWGQQWSEYAQAWLAWDGNVATLPWPVKRRKAGQVAEGEVRAFFRNGLGLDGLARDDVMARLKQERVRWHPDKMQQRLGGQVDQAVIGDITAIFQLVDALWDEARAAKT</sequence>
<keyword evidence="3" id="KW-0677">Repeat</keyword>
<evidence type="ECO:0000256" key="3">
    <source>
        <dbReference type="ARBA" id="ARBA00022737"/>
    </source>
</evidence>
<reference evidence="7 8" key="1">
    <citation type="submission" date="2017-06" db="EMBL/GenBank/DDBJ databases">
        <title>Ant-infecting Ophiocordyceps genomes reveal a high diversity of potential behavioral manipulation genes and a possible major role for enterotoxins.</title>
        <authorList>
            <person name="De Bekker C."/>
            <person name="Evans H.C."/>
            <person name="Brachmann A."/>
            <person name="Hughes D.P."/>
        </authorList>
    </citation>
    <scope>NUCLEOTIDE SEQUENCE [LARGE SCALE GENOMIC DNA]</scope>
    <source>
        <strain evidence="7 8">Map64</strain>
    </source>
</reference>
<organism evidence="7 8">
    <name type="scientific">Ophiocordyceps australis</name>
    <dbReference type="NCBI Taxonomy" id="1399860"/>
    <lineage>
        <taxon>Eukaryota</taxon>
        <taxon>Fungi</taxon>
        <taxon>Dikarya</taxon>
        <taxon>Ascomycota</taxon>
        <taxon>Pezizomycotina</taxon>
        <taxon>Sordariomycetes</taxon>
        <taxon>Hypocreomycetidae</taxon>
        <taxon>Hypocreales</taxon>
        <taxon>Ophiocordycipitaceae</taxon>
        <taxon>Ophiocordyceps</taxon>
    </lineage>
</organism>
<feature type="compositionally biased region" description="Basic residues" evidence="6">
    <location>
        <begin position="61"/>
        <end position="73"/>
    </location>
</feature>
<keyword evidence="4" id="KW-0040">ANK repeat</keyword>
<dbReference type="PANTHER" id="PTHR15263:SF1">
    <property type="entry name" value="NF-KAPPA-B INHIBITOR-LIKE PROTEIN 1"/>
    <property type="match status" value="1"/>
</dbReference>
<feature type="compositionally biased region" description="Basic residues" evidence="6">
    <location>
        <begin position="86"/>
        <end position="96"/>
    </location>
</feature>
<comment type="caution">
    <text evidence="7">The sequence shown here is derived from an EMBL/GenBank/DDBJ whole genome shotgun (WGS) entry which is preliminary data.</text>
</comment>
<feature type="region of interest" description="Disordered" evidence="6">
    <location>
        <begin position="1"/>
        <end position="115"/>
    </location>
</feature>
<keyword evidence="8" id="KW-1185">Reference proteome</keyword>
<dbReference type="Proteomes" id="UP000226192">
    <property type="component" value="Unassembled WGS sequence"/>
</dbReference>
<dbReference type="AlphaFoldDB" id="A0A2C5XRW9"/>
<protein>
    <recommendedName>
        <fullName evidence="9">J domain-containing protein</fullName>
    </recommendedName>
</protein>
<dbReference type="InterPro" id="IPR038753">
    <property type="entry name" value="NFKBIL1"/>
</dbReference>
<dbReference type="GO" id="GO:0043124">
    <property type="term" value="P:negative regulation of canonical NF-kappaB signal transduction"/>
    <property type="evidence" value="ECO:0007669"/>
    <property type="project" value="InterPro"/>
</dbReference>
<proteinExistence type="predicted"/>
<dbReference type="STRING" id="1399860.A0A2C5XRW9"/>